<evidence type="ECO:0000313" key="1">
    <source>
        <dbReference type="EMBL" id="KAK3798904.1"/>
    </source>
</evidence>
<gene>
    <name evidence="1" type="ORF">RRG08_050283</name>
</gene>
<reference evidence="1" key="1">
    <citation type="journal article" date="2023" name="G3 (Bethesda)">
        <title>A reference genome for the long-term kleptoplast-retaining sea slug Elysia crispata morphotype clarki.</title>
        <authorList>
            <person name="Eastman K.E."/>
            <person name="Pendleton A.L."/>
            <person name="Shaikh M.A."/>
            <person name="Suttiyut T."/>
            <person name="Ogas R."/>
            <person name="Tomko P."/>
            <person name="Gavelis G."/>
            <person name="Widhalm J.R."/>
            <person name="Wisecaver J.H."/>
        </authorList>
    </citation>
    <scope>NUCLEOTIDE SEQUENCE</scope>
    <source>
        <strain evidence="1">ECLA1</strain>
    </source>
</reference>
<dbReference type="AlphaFoldDB" id="A0AAE1B3U8"/>
<accession>A0AAE1B3U8</accession>
<sequence length="116" mass="13064">MVFERSACGQLVDLTIVMSFTYAEQDTPRNTRYIVLNAPLDRSQGFTITLAAPQGLLWASVNPVIRTYNHQTGENDPARDQSIPDVEICAVTAQNCKVPEEHFGGDRIYTHIRRQI</sequence>
<comment type="caution">
    <text evidence="1">The sequence shown here is derived from an EMBL/GenBank/DDBJ whole genome shotgun (WGS) entry which is preliminary data.</text>
</comment>
<dbReference type="EMBL" id="JAWDGP010000619">
    <property type="protein sequence ID" value="KAK3798904.1"/>
    <property type="molecule type" value="Genomic_DNA"/>
</dbReference>
<keyword evidence="2" id="KW-1185">Reference proteome</keyword>
<organism evidence="1 2">
    <name type="scientific">Elysia crispata</name>
    <name type="common">lettuce slug</name>
    <dbReference type="NCBI Taxonomy" id="231223"/>
    <lineage>
        <taxon>Eukaryota</taxon>
        <taxon>Metazoa</taxon>
        <taxon>Spiralia</taxon>
        <taxon>Lophotrochozoa</taxon>
        <taxon>Mollusca</taxon>
        <taxon>Gastropoda</taxon>
        <taxon>Heterobranchia</taxon>
        <taxon>Euthyneura</taxon>
        <taxon>Panpulmonata</taxon>
        <taxon>Sacoglossa</taxon>
        <taxon>Placobranchoidea</taxon>
        <taxon>Plakobranchidae</taxon>
        <taxon>Elysia</taxon>
    </lineage>
</organism>
<proteinExistence type="predicted"/>
<evidence type="ECO:0000313" key="2">
    <source>
        <dbReference type="Proteomes" id="UP001283361"/>
    </source>
</evidence>
<protein>
    <submittedName>
        <fullName evidence="1">Uncharacterized protein</fullName>
    </submittedName>
</protein>
<name>A0AAE1B3U8_9GAST</name>
<dbReference type="Proteomes" id="UP001283361">
    <property type="component" value="Unassembled WGS sequence"/>
</dbReference>